<evidence type="ECO:0000256" key="4">
    <source>
        <dbReference type="ARBA" id="ARBA00022840"/>
    </source>
</evidence>
<dbReference type="InterPro" id="IPR013563">
    <property type="entry name" value="Oligopep_ABC_C"/>
</dbReference>
<dbReference type="InterPro" id="IPR003439">
    <property type="entry name" value="ABC_transporter-like_ATP-bd"/>
</dbReference>
<organism evidence="6 7">
    <name type="scientific">Paenibacillus spongiae</name>
    <dbReference type="NCBI Taxonomy" id="2909671"/>
    <lineage>
        <taxon>Bacteria</taxon>
        <taxon>Bacillati</taxon>
        <taxon>Bacillota</taxon>
        <taxon>Bacilli</taxon>
        <taxon>Bacillales</taxon>
        <taxon>Paenibacillaceae</taxon>
        <taxon>Paenibacillus</taxon>
    </lineage>
</organism>
<dbReference type="PROSITE" id="PS00211">
    <property type="entry name" value="ABC_TRANSPORTER_1"/>
    <property type="match status" value="1"/>
</dbReference>
<keyword evidence="2" id="KW-0813">Transport</keyword>
<feature type="domain" description="ABC transporter" evidence="5">
    <location>
        <begin position="5"/>
        <end position="259"/>
    </location>
</feature>
<dbReference type="RefSeq" id="WP_258385155.1">
    <property type="nucleotide sequence ID" value="NZ_CP091430.1"/>
</dbReference>
<evidence type="ECO:0000256" key="3">
    <source>
        <dbReference type="ARBA" id="ARBA00022741"/>
    </source>
</evidence>
<dbReference type="SUPFAM" id="SSF52540">
    <property type="entry name" value="P-loop containing nucleoside triphosphate hydrolases"/>
    <property type="match status" value="1"/>
</dbReference>
<keyword evidence="7" id="KW-1185">Reference proteome</keyword>
<dbReference type="CDD" id="cd03257">
    <property type="entry name" value="ABC_NikE_OppD_transporters"/>
    <property type="match status" value="1"/>
</dbReference>
<keyword evidence="3" id="KW-0547">Nucleotide-binding</keyword>
<dbReference type="SMART" id="SM00382">
    <property type="entry name" value="AAA"/>
    <property type="match status" value="1"/>
</dbReference>
<dbReference type="InterPro" id="IPR027417">
    <property type="entry name" value="P-loop_NTPase"/>
</dbReference>
<evidence type="ECO:0000259" key="5">
    <source>
        <dbReference type="PROSITE" id="PS50893"/>
    </source>
</evidence>
<gene>
    <name evidence="6" type="ORF">L1F29_27075</name>
</gene>
<evidence type="ECO:0000313" key="6">
    <source>
        <dbReference type="EMBL" id="UVI29066.1"/>
    </source>
</evidence>
<dbReference type="PROSITE" id="PS50893">
    <property type="entry name" value="ABC_TRANSPORTER_2"/>
    <property type="match status" value="1"/>
</dbReference>
<dbReference type="InterPro" id="IPR003593">
    <property type="entry name" value="AAA+_ATPase"/>
</dbReference>
<dbReference type="PANTHER" id="PTHR43776">
    <property type="entry name" value="TRANSPORT ATP-BINDING PROTEIN"/>
    <property type="match status" value="1"/>
</dbReference>
<dbReference type="Pfam" id="PF00005">
    <property type="entry name" value="ABC_tran"/>
    <property type="match status" value="1"/>
</dbReference>
<proteinExistence type="inferred from homology"/>
<dbReference type="Gene3D" id="3.40.50.300">
    <property type="entry name" value="P-loop containing nucleotide triphosphate hydrolases"/>
    <property type="match status" value="1"/>
</dbReference>
<dbReference type="InterPro" id="IPR050319">
    <property type="entry name" value="ABC_transp_ATP-bind"/>
</dbReference>
<keyword evidence="4 6" id="KW-0067">ATP-binding</keyword>
<comment type="similarity">
    <text evidence="1">Belongs to the ABC transporter superfamily.</text>
</comment>
<evidence type="ECO:0000256" key="1">
    <source>
        <dbReference type="ARBA" id="ARBA00005417"/>
    </source>
</evidence>
<dbReference type="GO" id="GO:0005524">
    <property type="term" value="F:ATP binding"/>
    <property type="evidence" value="ECO:0007669"/>
    <property type="project" value="UniProtKB-KW"/>
</dbReference>
<evidence type="ECO:0000313" key="7">
    <source>
        <dbReference type="Proteomes" id="UP001057877"/>
    </source>
</evidence>
<name>A0ABY5S576_9BACL</name>
<dbReference type="NCBIfam" id="TIGR01727">
    <property type="entry name" value="oligo_HPY"/>
    <property type="match status" value="1"/>
</dbReference>
<dbReference type="EMBL" id="CP091430">
    <property type="protein sequence ID" value="UVI29066.1"/>
    <property type="molecule type" value="Genomic_DNA"/>
</dbReference>
<sequence>MSSLLELRNISMIFEQKSGMLGKPTPIPAMTDVQLSFEPGEILALVGESGCGKTTLGKVVTGLHKPSKGQLLFQGKDVWNMNKAEFTEYRQSVQLVQQDSYAALNPMRTILQSLSDPILQHKIVRSRKEAHDRVCELLNTVGLTPPEQYIEKYPHQMSGGQRQRVLLARAISLKPKLIVADEPVSMIDVSLRMAILRLMSTLNKNLGIAFIYITHDLATARYIAQHGRMAVMYLGKIVEQGSVHDVLAAPQHPYLQALLSAVPVPNPRIAKAKRELPLKSLDMPSIANPPTGCSFHPRCLYASQTCEQTAPSLAPSGKTIVSCHHVEKVPPWTIATVK</sequence>
<dbReference type="Proteomes" id="UP001057877">
    <property type="component" value="Chromosome"/>
</dbReference>
<accession>A0ABY5S576</accession>
<dbReference type="InterPro" id="IPR017871">
    <property type="entry name" value="ABC_transporter-like_CS"/>
</dbReference>
<protein>
    <submittedName>
        <fullName evidence="6">ABC transporter ATP-binding protein</fullName>
    </submittedName>
</protein>
<evidence type="ECO:0000256" key="2">
    <source>
        <dbReference type="ARBA" id="ARBA00022448"/>
    </source>
</evidence>
<dbReference type="Pfam" id="PF08352">
    <property type="entry name" value="oligo_HPY"/>
    <property type="match status" value="1"/>
</dbReference>
<reference evidence="6" key="1">
    <citation type="submission" date="2022-01" db="EMBL/GenBank/DDBJ databases">
        <title>Paenibacillus spongiae sp. nov., isolated from marine sponge.</title>
        <authorList>
            <person name="Li Z."/>
            <person name="Zhang M."/>
        </authorList>
    </citation>
    <scope>NUCLEOTIDE SEQUENCE</scope>
    <source>
        <strain evidence="6">PHS-Z3</strain>
    </source>
</reference>